<comment type="caution">
    <text evidence="1">The sequence shown here is derived from an EMBL/GenBank/DDBJ whole genome shotgun (WGS) entry which is preliminary data.</text>
</comment>
<feature type="non-terminal residue" evidence="1">
    <location>
        <position position="94"/>
    </location>
</feature>
<evidence type="ECO:0008006" key="3">
    <source>
        <dbReference type="Google" id="ProtNLM"/>
    </source>
</evidence>
<evidence type="ECO:0000313" key="2">
    <source>
        <dbReference type="Proteomes" id="UP000471166"/>
    </source>
</evidence>
<dbReference type="InterPro" id="IPR023213">
    <property type="entry name" value="CAT-like_dom_sf"/>
</dbReference>
<name>A0A6P1CXD5_9NOCA</name>
<dbReference type="AlphaFoldDB" id="A0A6P1CXD5"/>
<reference evidence="1 2" key="1">
    <citation type="submission" date="2020-01" db="EMBL/GenBank/DDBJ databases">
        <title>Genetics and antimicrobial susceptibilities of Nocardia species isolated from the soil; a comparison with species isolated from humans.</title>
        <authorList>
            <person name="Carrasco G."/>
            <person name="Monzon S."/>
            <person name="Sansegundo M."/>
            <person name="Garcia E."/>
            <person name="Garrido N."/>
            <person name="Medina M.J."/>
            <person name="Villalon P."/>
            <person name="Ramirez-Arocha A.C."/>
            <person name="Jimenez P."/>
            <person name="Cuesta I."/>
            <person name="Valdezate S."/>
        </authorList>
    </citation>
    <scope>NUCLEOTIDE SEQUENCE [LARGE SCALE GENOMIC DNA]</scope>
    <source>
        <strain evidence="1 2">CNM20110626</strain>
    </source>
</reference>
<dbReference type="SUPFAM" id="SSF52777">
    <property type="entry name" value="CoA-dependent acyltransferases"/>
    <property type="match status" value="1"/>
</dbReference>
<protein>
    <recommendedName>
        <fullName evidence="3">Condensation domain-containing protein</fullName>
    </recommendedName>
</protein>
<accession>A0A6P1CXD5</accession>
<evidence type="ECO:0000313" key="1">
    <source>
        <dbReference type="EMBL" id="NEW37228.1"/>
    </source>
</evidence>
<dbReference type="Gene3D" id="3.30.559.10">
    <property type="entry name" value="Chloramphenicol acetyltransferase-like domain"/>
    <property type="match status" value="1"/>
</dbReference>
<organism evidence="1 2">
    <name type="scientific">Nocardia cyriacigeorgica</name>
    <dbReference type="NCBI Taxonomy" id="135487"/>
    <lineage>
        <taxon>Bacteria</taxon>
        <taxon>Bacillati</taxon>
        <taxon>Actinomycetota</taxon>
        <taxon>Actinomycetes</taxon>
        <taxon>Mycobacteriales</taxon>
        <taxon>Nocardiaceae</taxon>
        <taxon>Nocardia</taxon>
    </lineage>
</organism>
<feature type="non-terminal residue" evidence="1">
    <location>
        <position position="1"/>
    </location>
</feature>
<proteinExistence type="predicted"/>
<dbReference type="EMBL" id="JAAGVB010000543">
    <property type="protein sequence ID" value="NEW37228.1"/>
    <property type="molecule type" value="Genomic_DNA"/>
</dbReference>
<dbReference type="Proteomes" id="UP000471166">
    <property type="component" value="Unassembled WGS sequence"/>
</dbReference>
<gene>
    <name evidence="1" type="ORF">GV791_32445</name>
</gene>
<sequence>LAPLHILSRVRVHGTVTAEQIRVGLDEVQRRHPLLRVAIAAKPDGTEPSFVPTDCPLPLRVVESAAADAWLSETDDVELREPFDWQQGPLARAV</sequence>